<feature type="non-terminal residue" evidence="1">
    <location>
        <position position="1"/>
    </location>
</feature>
<name>G6YDU9_9HYPH</name>
<reference evidence="1 2" key="1">
    <citation type="journal article" date="2012" name="J. Bacteriol.">
        <title>Draft Genome Sequence of Plant Growth-Promoting Rhizobium Mesorhizobium amorphae, Isolated from Zinc-Lead Mine Tailings.</title>
        <authorList>
            <person name="Hao X."/>
            <person name="Lin Y."/>
            <person name="Johnstone L."/>
            <person name="Baltrus D.A."/>
            <person name="Miller S.J."/>
            <person name="Wei G."/>
            <person name="Rensing C."/>
        </authorList>
    </citation>
    <scope>NUCLEOTIDE SEQUENCE [LARGE SCALE GENOMIC DNA]</scope>
    <source>
        <strain evidence="1 2">CCNWGS0123</strain>
    </source>
</reference>
<gene>
    <name evidence="1" type="ORF">MEA186_20709</name>
</gene>
<dbReference type="EMBL" id="AGSN01000136">
    <property type="protein sequence ID" value="EHH10083.1"/>
    <property type="molecule type" value="Genomic_DNA"/>
</dbReference>
<evidence type="ECO:0000313" key="1">
    <source>
        <dbReference type="EMBL" id="EHH10083.1"/>
    </source>
</evidence>
<accession>G6YDU9</accession>
<dbReference type="PATRIC" id="fig|1082933.3.peg.4034"/>
<keyword evidence="2" id="KW-1185">Reference proteome</keyword>
<sequence length="89" mass="8897">KTVSTKNLTQSLTTSLVNNLSLSVSALGLGIDVSALLGTVKPAVVTLLNGVTAPVDDLVSNTLAALGVHVGEADIRVTGATCGRSVLVQ</sequence>
<evidence type="ECO:0000313" key="2">
    <source>
        <dbReference type="Proteomes" id="UP000002949"/>
    </source>
</evidence>
<proteinExistence type="predicted"/>
<dbReference type="eggNOG" id="COG4655">
    <property type="taxonomic scope" value="Bacteria"/>
</dbReference>
<dbReference type="Proteomes" id="UP000002949">
    <property type="component" value="Unassembled WGS sequence"/>
</dbReference>
<organism evidence="1 2">
    <name type="scientific">Mesorhizobium amorphae CCNWGS0123</name>
    <dbReference type="NCBI Taxonomy" id="1082933"/>
    <lineage>
        <taxon>Bacteria</taxon>
        <taxon>Pseudomonadati</taxon>
        <taxon>Pseudomonadota</taxon>
        <taxon>Alphaproteobacteria</taxon>
        <taxon>Hyphomicrobiales</taxon>
        <taxon>Phyllobacteriaceae</taxon>
        <taxon>Mesorhizobium</taxon>
    </lineage>
</organism>
<protein>
    <submittedName>
        <fullName evidence="1">Uncharacterized protein</fullName>
    </submittedName>
</protein>
<dbReference type="AlphaFoldDB" id="G6YDU9"/>